<sequence>MRFYHQLAETNAIAFIQQFYGFEDARHLGNHMLGAAVNGVAHLASHRFQIIQAGVSQRFDGRPALLQDAYRFITLFMTGVVF</sequence>
<protein>
    <submittedName>
        <fullName evidence="1">Uncharacterized protein</fullName>
    </submittedName>
</protein>
<organism evidence="1">
    <name type="scientific">bioreactor metagenome</name>
    <dbReference type="NCBI Taxonomy" id="1076179"/>
    <lineage>
        <taxon>unclassified sequences</taxon>
        <taxon>metagenomes</taxon>
        <taxon>ecological metagenomes</taxon>
    </lineage>
</organism>
<accession>A0A645GCJ4</accession>
<comment type="caution">
    <text evidence="1">The sequence shown here is derived from an EMBL/GenBank/DDBJ whole genome shotgun (WGS) entry which is preliminary data.</text>
</comment>
<gene>
    <name evidence="1" type="ORF">SDC9_168963</name>
</gene>
<dbReference type="AlphaFoldDB" id="A0A645GCJ4"/>
<evidence type="ECO:0000313" key="1">
    <source>
        <dbReference type="EMBL" id="MPN21583.1"/>
    </source>
</evidence>
<proteinExistence type="predicted"/>
<dbReference type="EMBL" id="VSSQ01069591">
    <property type="protein sequence ID" value="MPN21583.1"/>
    <property type="molecule type" value="Genomic_DNA"/>
</dbReference>
<reference evidence="1" key="1">
    <citation type="submission" date="2019-08" db="EMBL/GenBank/DDBJ databases">
        <authorList>
            <person name="Kucharzyk K."/>
            <person name="Murdoch R.W."/>
            <person name="Higgins S."/>
            <person name="Loffler F."/>
        </authorList>
    </citation>
    <scope>NUCLEOTIDE SEQUENCE</scope>
</reference>
<name>A0A645GCJ4_9ZZZZ</name>